<protein>
    <submittedName>
        <fullName evidence="1">Uncharacterized protein</fullName>
    </submittedName>
</protein>
<dbReference type="Gene3D" id="1.25.40.20">
    <property type="entry name" value="Ankyrin repeat-containing domain"/>
    <property type="match status" value="1"/>
</dbReference>
<name>A0A3B1DL81_9ZZZZ</name>
<gene>
    <name evidence="1" type="ORF">MNBD_PLANCTO02-2487</name>
</gene>
<dbReference type="SUPFAM" id="SSF48403">
    <property type="entry name" value="Ankyrin repeat"/>
    <property type="match status" value="1"/>
</dbReference>
<dbReference type="PROSITE" id="PS50088">
    <property type="entry name" value="ANK_REPEAT"/>
    <property type="match status" value="1"/>
</dbReference>
<evidence type="ECO:0000313" key="1">
    <source>
        <dbReference type="EMBL" id="VAX41472.1"/>
    </source>
</evidence>
<dbReference type="AlphaFoldDB" id="A0A3B1DL81"/>
<dbReference type="PROSITE" id="PS50297">
    <property type="entry name" value="ANK_REP_REGION"/>
    <property type="match status" value="1"/>
</dbReference>
<reference evidence="1" key="1">
    <citation type="submission" date="2018-06" db="EMBL/GenBank/DDBJ databases">
        <authorList>
            <person name="Zhirakovskaya E."/>
        </authorList>
    </citation>
    <scope>NUCLEOTIDE SEQUENCE</scope>
</reference>
<dbReference type="Pfam" id="PF00023">
    <property type="entry name" value="Ank"/>
    <property type="match status" value="1"/>
</dbReference>
<accession>A0A3B1DL81</accession>
<proteinExistence type="predicted"/>
<dbReference type="InterPro" id="IPR002110">
    <property type="entry name" value="Ankyrin_rpt"/>
</dbReference>
<dbReference type="InterPro" id="IPR036770">
    <property type="entry name" value="Ankyrin_rpt-contain_sf"/>
</dbReference>
<sequence length="248" mass="27503">MKKTFCVMLILIVSSSSTCMASSIKKITLSELQSKATYIVTGEVTHVTKTGNQDTVFILVGSYLKGENSRAYFKFVLISRGGLKDFDPALKKGDTGVFFLKETKKGETKKAYWGSVATFQQNNFHISDKKKKTEKKLSELGPLSDLQKASFRGDVKIIRQILKKLDKKGKIKLLAKLDNNWLNNAPLELAIANGQTDAVKELIASGANVNTEWGPPDVNAWGGDPLLQQKSARECCIRWACRNYETSS</sequence>
<organism evidence="1">
    <name type="scientific">hydrothermal vent metagenome</name>
    <dbReference type="NCBI Taxonomy" id="652676"/>
    <lineage>
        <taxon>unclassified sequences</taxon>
        <taxon>metagenomes</taxon>
        <taxon>ecological metagenomes</taxon>
    </lineage>
</organism>
<dbReference type="EMBL" id="UOGL01000551">
    <property type="protein sequence ID" value="VAX41472.1"/>
    <property type="molecule type" value="Genomic_DNA"/>
</dbReference>